<evidence type="ECO:0000313" key="2">
    <source>
        <dbReference type="EMBL" id="VDN12450.1"/>
    </source>
</evidence>
<evidence type="ECO:0000313" key="3">
    <source>
        <dbReference type="Proteomes" id="UP000281553"/>
    </source>
</evidence>
<accession>A0A3P7LGD9</accession>
<sequence>MPDPVPKDGTSAIARVHLTLPEFWQNAPELYFFHIEASFHSANITQEIDKYYKLVEALPPTILSQVQTLLRDPPADSPYTKLKDELLRLTAVSDRQRYHTLDDKFFKEMFLALLPKSVQTILASCSDDLDVATLARKADHILEVERLAAPTVAQVSQPVTTPAPELAELKAQVAQMSATLATLQLRKSTHRSVKYTIHPAGVPLLLFPHGTGPEDRSGKRFTY</sequence>
<reference evidence="2 3" key="1">
    <citation type="submission" date="2018-11" db="EMBL/GenBank/DDBJ databases">
        <authorList>
            <consortium name="Pathogen Informatics"/>
        </authorList>
    </citation>
    <scope>NUCLEOTIDE SEQUENCE [LARGE SCALE GENOMIC DNA]</scope>
</reference>
<feature type="domain" description="DUF7041" evidence="1">
    <location>
        <begin position="20"/>
        <end position="100"/>
    </location>
</feature>
<keyword evidence="3" id="KW-1185">Reference proteome</keyword>
<gene>
    <name evidence="2" type="ORF">DILT_LOCUS8281</name>
</gene>
<dbReference type="AlphaFoldDB" id="A0A3P7LGD9"/>
<dbReference type="OrthoDB" id="7699407at2759"/>
<dbReference type="PANTHER" id="PTHR33327">
    <property type="entry name" value="ENDONUCLEASE"/>
    <property type="match status" value="1"/>
</dbReference>
<proteinExistence type="predicted"/>
<organism evidence="2 3">
    <name type="scientific">Dibothriocephalus latus</name>
    <name type="common">Fish tapeworm</name>
    <name type="synonym">Diphyllobothrium latum</name>
    <dbReference type="NCBI Taxonomy" id="60516"/>
    <lineage>
        <taxon>Eukaryota</taxon>
        <taxon>Metazoa</taxon>
        <taxon>Spiralia</taxon>
        <taxon>Lophotrochozoa</taxon>
        <taxon>Platyhelminthes</taxon>
        <taxon>Cestoda</taxon>
        <taxon>Eucestoda</taxon>
        <taxon>Diphyllobothriidea</taxon>
        <taxon>Diphyllobothriidae</taxon>
        <taxon>Dibothriocephalus</taxon>
    </lineage>
</organism>
<dbReference type="Pfam" id="PF23055">
    <property type="entry name" value="DUF7041"/>
    <property type="match status" value="1"/>
</dbReference>
<protein>
    <recommendedName>
        <fullName evidence="1">DUF7041 domain-containing protein</fullName>
    </recommendedName>
</protein>
<dbReference type="Proteomes" id="UP000281553">
    <property type="component" value="Unassembled WGS sequence"/>
</dbReference>
<name>A0A3P7LGD9_DIBLA</name>
<dbReference type="InterPro" id="IPR055469">
    <property type="entry name" value="DUF7041"/>
</dbReference>
<evidence type="ECO:0000259" key="1">
    <source>
        <dbReference type="Pfam" id="PF23055"/>
    </source>
</evidence>
<dbReference type="EMBL" id="UYRU01053927">
    <property type="protein sequence ID" value="VDN12450.1"/>
    <property type="molecule type" value="Genomic_DNA"/>
</dbReference>
<dbReference type="PANTHER" id="PTHR33327:SF3">
    <property type="entry name" value="RNA-DIRECTED DNA POLYMERASE"/>
    <property type="match status" value="1"/>
</dbReference>